<feature type="transmembrane region" description="Helical" evidence="1">
    <location>
        <begin position="115"/>
        <end position="134"/>
    </location>
</feature>
<evidence type="ECO:0000256" key="1">
    <source>
        <dbReference type="SAM" id="Phobius"/>
    </source>
</evidence>
<evidence type="ECO:0008006" key="4">
    <source>
        <dbReference type="Google" id="ProtNLM"/>
    </source>
</evidence>
<evidence type="ECO:0000313" key="3">
    <source>
        <dbReference type="Proteomes" id="UP001430290"/>
    </source>
</evidence>
<organism evidence="2 3">
    <name type="scientific">Thermomonas beijingensis</name>
    <dbReference type="NCBI Taxonomy" id="2872701"/>
    <lineage>
        <taxon>Bacteria</taxon>
        <taxon>Pseudomonadati</taxon>
        <taxon>Pseudomonadota</taxon>
        <taxon>Gammaproteobacteria</taxon>
        <taxon>Lysobacterales</taxon>
        <taxon>Lysobacteraceae</taxon>
        <taxon>Thermomonas</taxon>
    </lineage>
</organism>
<evidence type="ECO:0000313" key="2">
    <source>
        <dbReference type="EMBL" id="MBZ4185930.1"/>
    </source>
</evidence>
<keyword evidence="1" id="KW-0472">Membrane</keyword>
<accession>A0ABS7TDJ1</accession>
<keyword evidence="1" id="KW-0812">Transmembrane</keyword>
<proteinExistence type="predicted"/>
<feature type="transmembrane region" description="Helical" evidence="1">
    <location>
        <begin position="53"/>
        <end position="72"/>
    </location>
</feature>
<dbReference type="Pfam" id="PF20221">
    <property type="entry name" value="DUF6580"/>
    <property type="match status" value="1"/>
</dbReference>
<dbReference type="RefSeq" id="WP_223627964.1">
    <property type="nucleotide sequence ID" value="NZ_JAIQDJ010000002.1"/>
</dbReference>
<dbReference type="EMBL" id="JAIQDJ010000002">
    <property type="protein sequence ID" value="MBZ4185930.1"/>
    <property type="molecule type" value="Genomic_DNA"/>
</dbReference>
<protein>
    <recommendedName>
        <fullName evidence="4">Biotin transporter</fullName>
    </recommendedName>
</protein>
<dbReference type="InterPro" id="IPR046487">
    <property type="entry name" value="DUF6580"/>
</dbReference>
<keyword evidence="1" id="KW-1133">Transmembrane helix</keyword>
<gene>
    <name evidence="2" type="ORF">K7B09_06250</name>
</gene>
<feature type="transmembrane region" description="Helical" evidence="1">
    <location>
        <begin position="146"/>
        <end position="169"/>
    </location>
</feature>
<feature type="transmembrane region" description="Helical" evidence="1">
    <location>
        <begin position="84"/>
        <end position="103"/>
    </location>
</feature>
<name>A0ABS7TDJ1_9GAMM</name>
<reference evidence="2" key="1">
    <citation type="submission" date="2021-09" db="EMBL/GenBank/DDBJ databases">
        <authorList>
            <person name="Wu T."/>
            <person name="Guo S.Z."/>
        </authorList>
    </citation>
    <scope>NUCLEOTIDE SEQUENCE</scope>
    <source>
        <strain evidence="2">RSS-23</strain>
    </source>
</reference>
<sequence length="189" mass="19940">MNRPASMTASGPLVLAALIFAAALTRVLPHPPNFSPIEAVALFGGAYFAKRSWALIVPLVAMFASDLVLGLVNGGIYWSYFASAGYLTVYACIALSTVLGFGLRGKVAGGRVLGYALAGSLLFFVVTNFATWLGSSMYPQNAAGLLAAYVAGIPFFQWTVLGTLFYAGLLFGGFELLRRANPALRAQTV</sequence>
<keyword evidence="3" id="KW-1185">Reference proteome</keyword>
<comment type="caution">
    <text evidence="2">The sequence shown here is derived from an EMBL/GenBank/DDBJ whole genome shotgun (WGS) entry which is preliminary data.</text>
</comment>
<dbReference type="Proteomes" id="UP001430290">
    <property type="component" value="Unassembled WGS sequence"/>
</dbReference>